<sequence>KGKSDSCLWTPPKQQVINQKKKLARVNWSFFFFACRWPPERREPQRAAARSGDSKALFHSRVKSSIVQPTYILYFPSEKHVTPVSPRKTLSCPLFLLKPRCFIQRV</sequence>
<name>A0A3B4Y751_SERLL</name>
<reference evidence="1" key="1">
    <citation type="submission" date="2025-08" db="UniProtKB">
        <authorList>
            <consortium name="Ensembl"/>
        </authorList>
    </citation>
    <scope>IDENTIFICATION</scope>
</reference>
<evidence type="ECO:0000313" key="1">
    <source>
        <dbReference type="Ensembl" id="ENSSLDP00000026670.1"/>
    </source>
</evidence>
<dbReference type="Proteomes" id="UP000261360">
    <property type="component" value="Unplaced"/>
</dbReference>
<organism evidence="1 2">
    <name type="scientific">Seriola lalandi dorsalis</name>
    <dbReference type="NCBI Taxonomy" id="1841481"/>
    <lineage>
        <taxon>Eukaryota</taxon>
        <taxon>Metazoa</taxon>
        <taxon>Chordata</taxon>
        <taxon>Craniata</taxon>
        <taxon>Vertebrata</taxon>
        <taxon>Euteleostomi</taxon>
        <taxon>Actinopterygii</taxon>
        <taxon>Neopterygii</taxon>
        <taxon>Teleostei</taxon>
        <taxon>Neoteleostei</taxon>
        <taxon>Acanthomorphata</taxon>
        <taxon>Carangaria</taxon>
        <taxon>Carangiformes</taxon>
        <taxon>Carangidae</taxon>
        <taxon>Seriola</taxon>
    </lineage>
</organism>
<proteinExistence type="predicted"/>
<keyword evidence="2" id="KW-1185">Reference proteome</keyword>
<protein>
    <submittedName>
        <fullName evidence="1">Uncharacterized protein</fullName>
    </submittedName>
</protein>
<reference evidence="1" key="2">
    <citation type="submission" date="2025-09" db="UniProtKB">
        <authorList>
            <consortium name="Ensembl"/>
        </authorList>
    </citation>
    <scope>IDENTIFICATION</scope>
</reference>
<dbReference type="AlphaFoldDB" id="A0A3B4Y751"/>
<accession>A0A3B4Y751</accession>
<dbReference type="Ensembl" id="ENSSLDT00000027487.1">
    <property type="protein sequence ID" value="ENSSLDP00000026670.1"/>
    <property type="gene ID" value="ENSSLDG00000020724.1"/>
</dbReference>
<evidence type="ECO:0000313" key="2">
    <source>
        <dbReference type="Proteomes" id="UP000261360"/>
    </source>
</evidence>